<accession>A0A286GNZ0</accession>
<proteinExistence type="predicted"/>
<dbReference type="Gene3D" id="1.10.8.930">
    <property type="entry name" value="Protein of unknown function DUF1465"/>
    <property type="match status" value="1"/>
</dbReference>
<organism evidence="1 2">
    <name type="scientific">Caenispirillum bisanense</name>
    <dbReference type="NCBI Taxonomy" id="414052"/>
    <lineage>
        <taxon>Bacteria</taxon>
        <taxon>Pseudomonadati</taxon>
        <taxon>Pseudomonadota</taxon>
        <taxon>Alphaproteobacteria</taxon>
        <taxon>Rhodospirillales</taxon>
        <taxon>Novispirillaceae</taxon>
        <taxon>Caenispirillum</taxon>
    </lineage>
</organism>
<evidence type="ECO:0000313" key="1">
    <source>
        <dbReference type="EMBL" id="SOD96789.1"/>
    </source>
</evidence>
<dbReference type="Pfam" id="PF07323">
    <property type="entry name" value="DUF1465"/>
    <property type="match status" value="1"/>
</dbReference>
<sequence length="148" mass="16473">MTKTMLENLYHDALDLMERMRDYVRRDARADRLALPWSGRLAMIQTNRIITVRLCHALQLIQAHQARLLGDPDLEAVVPPRIRLAPVPLDGSREVLPARLVALAEAANHLFERLHAVHIAIVPGDAGGFADLPQTMDDAAEGDLRAYA</sequence>
<dbReference type="OrthoDB" id="9855356at2"/>
<dbReference type="Proteomes" id="UP000219621">
    <property type="component" value="Unassembled WGS sequence"/>
</dbReference>
<gene>
    <name evidence="1" type="ORF">SAMN05421508_10694</name>
</gene>
<reference evidence="1 2" key="1">
    <citation type="submission" date="2017-09" db="EMBL/GenBank/DDBJ databases">
        <authorList>
            <person name="Ehlers B."/>
            <person name="Leendertz F.H."/>
        </authorList>
    </citation>
    <scope>NUCLEOTIDE SEQUENCE [LARGE SCALE GENOMIC DNA]</scope>
    <source>
        <strain evidence="1 2">USBA 140</strain>
    </source>
</reference>
<name>A0A286GNZ0_9PROT</name>
<evidence type="ECO:0000313" key="2">
    <source>
        <dbReference type="Proteomes" id="UP000219621"/>
    </source>
</evidence>
<protein>
    <submittedName>
        <fullName evidence="1">Uncharacterized protein</fullName>
    </submittedName>
</protein>
<dbReference type="InterPro" id="IPR038301">
    <property type="entry name" value="AraC-like_sf"/>
</dbReference>
<dbReference type="EMBL" id="OCNJ01000006">
    <property type="protein sequence ID" value="SOD96789.1"/>
    <property type="molecule type" value="Genomic_DNA"/>
</dbReference>
<keyword evidence="2" id="KW-1185">Reference proteome</keyword>
<dbReference type="InterPro" id="IPR010848">
    <property type="entry name" value="DUF1465"/>
</dbReference>
<dbReference type="RefSeq" id="WP_097279870.1">
    <property type="nucleotide sequence ID" value="NZ_OCNJ01000006.1"/>
</dbReference>
<dbReference type="AlphaFoldDB" id="A0A286GNZ0"/>